<dbReference type="KEGG" id="prz:GZH47_03015"/>
<dbReference type="EMBL" id="CP048286">
    <property type="protein sequence ID" value="QHW29904.1"/>
    <property type="molecule type" value="Genomic_DNA"/>
</dbReference>
<feature type="chain" id="PRO_5025382853" evidence="1">
    <location>
        <begin position="27"/>
        <end position="100"/>
    </location>
</feature>
<accession>A0A6C0NUL6</accession>
<evidence type="ECO:0000313" key="3">
    <source>
        <dbReference type="Proteomes" id="UP000479114"/>
    </source>
</evidence>
<proteinExistence type="predicted"/>
<dbReference type="Proteomes" id="UP000479114">
    <property type="component" value="Chromosome"/>
</dbReference>
<dbReference type="AlphaFoldDB" id="A0A6C0NUL6"/>
<sequence>MKNKLFILSTVCGLVISSSILSSVSAEDVSSTSNLVNIKNEIEKIKIEDAAYYLQELKQQSNTQKAKTLSEMGINTNEVNNESTLEEVAQEMVDQSYIYG</sequence>
<reference evidence="2 3" key="1">
    <citation type="submission" date="2020-02" db="EMBL/GenBank/DDBJ databases">
        <title>Paenibacillus sp. nov., isolated from rhizosphere soil of tomato.</title>
        <authorList>
            <person name="Weon H.-Y."/>
            <person name="Lee S.A."/>
        </authorList>
    </citation>
    <scope>NUCLEOTIDE SEQUENCE [LARGE SCALE GENOMIC DNA]</scope>
    <source>
        <strain evidence="2 3">14171R-81</strain>
    </source>
</reference>
<organism evidence="2 3">
    <name type="scientific">Paenibacillus rhizovicinus</name>
    <dbReference type="NCBI Taxonomy" id="2704463"/>
    <lineage>
        <taxon>Bacteria</taxon>
        <taxon>Bacillati</taxon>
        <taxon>Bacillota</taxon>
        <taxon>Bacilli</taxon>
        <taxon>Bacillales</taxon>
        <taxon>Paenibacillaceae</taxon>
        <taxon>Paenibacillus</taxon>
    </lineage>
</organism>
<dbReference type="RefSeq" id="WP_162638473.1">
    <property type="nucleotide sequence ID" value="NZ_CP048286.1"/>
</dbReference>
<keyword evidence="3" id="KW-1185">Reference proteome</keyword>
<protein>
    <submittedName>
        <fullName evidence="2">Uncharacterized protein</fullName>
    </submittedName>
</protein>
<keyword evidence="1" id="KW-0732">Signal</keyword>
<gene>
    <name evidence="2" type="ORF">GZH47_03015</name>
</gene>
<evidence type="ECO:0000256" key="1">
    <source>
        <dbReference type="SAM" id="SignalP"/>
    </source>
</evidence>
<evidence type="ECO:0000313" key="2">
    <source>
        <dbReference type="EMBL" id="QHW29904.1"/>
    </source>
</evidence>
<feature type="signal peptide" evidence="1">
    <location>
        <begin position="1"/>
        <end position="26"/>
    </location>
</feature>
<name>A0A6C0NUL6_9BACL</name>